<evidence type="ECO:0008006" key="3">
    <source>
        <dbReference type="Google" id="ProtNLM"/>
    </source>
</evidence>
<sequence>MFRQGTQTLSSLPVVVKVSASEALKGRLSWQNLELATRAIHRDGLVVLKNAITDHSKLDRLNQKMISDAKLLQSRGEDSPYNYNKGNIQQDPPMMSQYFHSSIFLNPLATQVTSSVLGPRPRWTFCSGNTAMPPTPGEEPLAQPTHSDADFEHPHCPFALVVNVPLVDMNVQNGSTDIWLGTQHGNLSMQEGKHGERASGRIKKELLEERTKIRPSSQPEISKGSVVIRDLRLWHGGMPNLSDKSRVMLAFIHYAAWFRNAMRIELSDKLMNVVQEAGKDLQVQADFIPEAELEKRYLNRPFGNAYKFDQEDPIPNPP</sequence>
<dbReference type="PANTHER" id="PTHR37563">
    <property type="entry name" value="PHYTANOYL-COA DIOXYGENASE FAMILY PROTEIN (AFU_ORTHOLOGUE AFUA_2G03330)"/>
    <property type="match status" value="1"/>
</dbReference>
<dbReference type="SUPFAM" id="SSF51197">
    <property type="entry name" value="Clavaminate synthase-like"/>
    <property type="match status" value="1"/>
</dbReference>
<dbReference type="Proteomes" id="UP000761534">
    <property type="component" value="Unassembled WGS sequence"/>
</dbReference>
<dbReference type="PANTHER" id="PTHR37563:SF2">
    <property type="entry name" value="PHYTANOYL-COA DIOXYGENASE FAMILY PROTEIN (AFU_ORTHOLOGUE AFUA_2G03330)"/>
    <property type="match status" value="1"/>
</dbReference>
<dbReference type="AlphaFoldDB" id="A0A642VAX0"/>
<accession>A0A642VAX0</accession>
<dbReference type="OrthoDB" id="407832at2759"/>
<evidence type="ECO:0000313" key="1">
    <source>
        <dbReference type="EMBL" id="KAA8916436.1"/>
    </source>
</evidence>
<proteinExistence type="predicted"/>
<keyword evidence="2" id="KW-1185">Reference proteome</keyword>
<reference evidence="1" key="1">
    <citation type="journal article" date="2019" name="G3 (Bethesda)">
        <title>Genome Assemblies of Two Rare Opportunistic Yeast Pathogens: Diutina rugosa (syn. Candida rugosa) and Trichomonascus ciferrii (syn. Candida ciferrii).</title>
        <authorList>
            <person name="Mixao V."/>
            <person name="Saus E."/>
            <person name="Hansen A.P."/>
            <person name="Lass-Florl C."/>
            <person name="Gabaldon T."/>
        </authorList>
    </citation>
    <scope>NUCLEOTIDE SEQUENCE</scope>
    <source>
        <strain evidence="1">CBS 4856</strain>
    </source>
</reference>
<dbReference type="Pfam" id="PF05721">
    <property type="entry name" value="PhyH"/>
    <property type="match status" value="1"/>
</dbReference>
<dbReference type="EMBL" id="SWFS01000099">
    <property type="protein sequence ID" value="KAA8916436.1"/>
    <property type="molecule type" value="Genomic_DNA"/>
</dbReference>
<name>A0A642VAX0_9ASCO</name>
<organism evidence="1 2">
    <name type="scientific">Trichomonascus ciferrii</name>
    <dbReference type="NCBI Taxonomy" id="44093"/>
    <lineage>
        <taxon>Eukaryota</taxon>
        <taxon>Fungi</taxon>
        <taxon>Dikarya</taxon>
        <taxon>Ascomycota</taxon>
        <taxon>Saccharomycotina</taxon>
        <taxon>Dipodascomycetes</taxon>
        <taxon>Dipodascales</taxon>
        <taxon>Trichomonascaceae</taxon>
        <taxon>Trichomonascus</taxon>
        <taxon>Trichomonascus ciferrii complex</taxon>
    </lineage>
</organism>
<protein>
    <recommendedName>
        <fullName evidence="3">Phytanoyl-CoA dioxygenase</fullName>
    </recommendedName>
</protein>
<evidence type="ECO:0000313" key="2">
    <source>
        <dbReference type="Proteomes" id="UP000761534"/>
    </source>
</evidence>
<comment type="caution">
    <text evidence="1">The sequence shown here is derived from an EMBL/GenBank/DDBJ whole genome shotgun (WGS) entry which is preliminary data.</text>
</comment>
<dbReference type="VEuPathDB" id="FungiDB:TRICI_001431"/>
<dbReference type="InterPro" id="IPR008775">
    <property type="entry name" value="Phytyl_CoA_dOase-like"/>
</dbReference>
<gene>
    <name evidence="1" type="ORF">TRICI_001431</name>
</gene>
<dbReference type="Gene3D" id="2.60.120.620">
    <property type="entry name" value="q2cbj1_9rhob like domain"/>
    <property type="match status" value="1"/>
</dbReference>
<dbReference type="InterPro" id="IPR051961">
    <property type="entry name" value="Fungal_Metabolite_Diox"/>
</dbReference>